<protein>
    <submittedName>
        <fullName evidence="1">Na+/H+ antiporter subunit E</fullName>
    </submittedName>
</protein>
<accession>A0AC61U5K3</accession>
<evidence type="ECO:0000313" key="1">
    <source>
        <dbReference type="EMBL" id="UUZ45285.1"/>
    </source>
</evidence>
<gene>
    <name evidence="1" type="ORF">LP422_03345</name>
</gene>
<dbReference type="Proteomes" id="UP001059663">
    <property type="component" value="Chromosome"/>
</dbReference>
<dbReference type="EMBL" id="CP087977">
    <property type="protein sequence ID" value="UUZ45285.1"/>
    <property type="molecule type" value="Genomic_DNA"/>
</dbReference>
<sequence>MDAEHVATTGRRGGWQPRAIIAPAVVWVLLWDKVSLGNVVNGLIIGAVVTQIFPLPSIEYFGRIHPWRLVVLVARFLVDLVVAAVQIVISTLSPRPSLGGSIVEVQLRTRSEFYMTIVSALVSLVPGSIVVEARRRAGILYVHGFHVTSPEGPEELRQDVLDVETRVVRAIGTDEEITLCTQGPTAPGRAARGDGGGMSIIPAISPGLLIAAAAPVLVRVNLGPTNLDRAEPRCPDRHHHRHHRHADPAHRRRGRAADHGRLQPDRLRRLRVRRQIHGAQGGRVMTRQEACDPAGAISILLGAVLALVGAIGLVRLPDIFARMHAATKPQTLGLLLILVGLALNVRTLGLGRDPAHRGGRPGPHRTGDGAHPRPRRVPHRHLRGRPAAPRRARRGLPADGAGRGQRAVAALTARRPATCRPTT</sequence>
<organism evidence="1 2">
    <name type="scientific">Janibacter limosus</name>
    <dbReference type="NCBI Taxonomy" id="53458"/>
    <lineage>
        <taxon>Bacteria</taxon>
        <taxon>Bacillati</taxon>
        <taxon>Actinomycetota</taxon>
        <taxon>Actinomycetes</taxon>
        <taxon>Micrococcales</taxon>
        <taxon>Intrasporangiaceae</taxon>
        <taxon>Janibacter</taxon>
    </lineage>
</organism>
<reference evidence="1" key="1">
    <citation type="submission" date="2021-11" db="EMBL/GenBank/DDBJ databases">
        <title>Study of the species diversity of bacterial strains isolated from a unique natural object - Shulgan-Tash cave (Bashkiria).</title>
        <authorList>
            <person name="Sazanova A.L."/>
            <person name="Chirak E.R."/>
            <person name="Safronova V.I."/>
        </authorList>
    </citation>
    <scope>NUCLEOTIDE SEQUENCE</scope>
    <source>
        <strain evidence="1">P1</strain>
    </source>
</reference>
<proteinExistence type="predicted"/>
<evidence type="ECO:0000313" key="2">
    <source>
        <dbReference type="Proteomes" id="UP001059663"/>
    </source>
</evidence>
<name>A0AC61U5K3_9MICO</name>